<dbReference type="PROSITE" id="PS50097">
    <property type="entry name" value="BTB"/>
    <property type="match status" value="1"/>
</dbReference>
<dbReference type="InterPro" id="IPR000210">
    <property type="entry name" value="BTB/POZ_dom"/>
</dbReference>
<dbReference type="PANTHER" id="PTHR46105">
    <property type="entry name" value="AGAP004733-PA"/>
    <property type="match status" value="1"/>
</dbReference>
<evidence type="ECO:0000256" key="2">
    <source>
        <dbReference type="ARBA" id="ARBA00022723"/>
    </source>
</evidence>
<dbReference type="CDD" id="cd18186">
    <property type="entry name" value="BTB_POZ_ZBTB_KLHL-like"/>
    <property type="match status" value="1"/>
</dbReference>
<evidence type="ECO:0000256" key="3">
    <source>
        <dbReference type="ARBA" id="ARBA00022737"/>
    </source>
</evidence>
<keyword evidence="3" id="KW-0677">Repeat</keyword>
<dbReference type="GO" id="GO:0008270">
    <property type="term" value="F:zinc ion binding"/>
    <property type="evidence" value="ECO:0007669"/>
    <property type="project" value="UniProtKB-KW"/>
</dbReference>
<evidence type="ECO:0000256" key="1">
    <source>
        <dbReference type="ARBA" id="ARBA00004123"/>
    </source>
</evidence>
<feature type="domain" description="BTB" evidence="10">
    <location>
        <begin position="20"/>
        <end position="87"/>
    </location>
</feature>
<dbReference type="SUPFAM" id="SSF54695">
    <property type="entry name" value="POZ domain"/>
    <property type="match status" value="1"/>
</dbReference>
<keyword evidence="6" id="KW-0805">Transcription regulation</keyword>
<dbReference type="InterPro" id="IPR050457">
    <property type="entry name" value="ZnFinger_BTB_dom_contain"/>
</dbReference>
<comment type="subcellular location">
    <subcellularLocation>
        <location evidence="1">Nucleus</location>
    </subcellularLocation>
</comment>
<evidence type="ECO:0000313" key="12">
    <source>
        <dbReference type="Proteomes" id="UP000243686"/>
    </source>
</evidence>
<dbReference type="GO" id="GO:0000981">
    <property type="term" value="F:DNA-binding transcription factor activity, RNA polymerase II-specific"/>
    <property type="evidence" value="ECO:0007669"/>
    <property type="project" value="TreeGrafter"/>
</dbReference>
<dbReference type="GO" id="GO:0000978">
    <property type="term" value="F:RNA polymerase II cis-regulatory region sequence-specific DNA binding"/>
    <property type="evidence" value="ECO:0007669"/>
    <property type="project" value="TreeGrafter"/>
</dbReference>
<dbReference type="Proteomes" id="UP000243686">
    <property type="component" value="Unassembled WGS sequence"/>
</dbReference>
<keyword evidence="8" id="KW-0804">Transcription</keyword>
<evidence type="ECO:0000256" key="7">
    <source>
        <dbReference type="ARBA" id="ARBA00023125"/>
    </source>
</evidence>
<dbReference type="Gene3D" id="3.30.710.10">
    <property type="entry name" value="Potassium Channel Kv1.1, Chain A"/>
    <property type="match status" value="1"/>
</dbReference>
<keyword evidence="7" id="KW-0238">DNA-binding</keyword>
<evidence type="ECO:0000313" key="11">
    <source>
        <dbReference type="EMBL" id="OON16450.1"/>
    </source>
</evidence>
<name>A0A1S8WPK4_OPIVI</name>
<keyword evidence="9" id="KW-0539">Nucleus</keyword>
<evidence type="ECO:0000256" key="8">
    <source>
        <dbReference type="ARBA" id="ARBA00023163"/>
    </source>
</evidence>
<dbReference type="GO" id="GO:0005634">
    <property type="term" value="C:nucleus"/>
    <property type="evidence" value="ECO:0007669"/>
    <property type="project" value="UniProtKB-SubCell"/>
</dbReference>
<dbReference type="SMART" id="SM00225">
    <property type="entry name" value="BTB"/>
    <property type="match status" value="1"/>
</dbReference>
<keyword evidence="5" id="KW-0862">Zinc</keyword>
<evidence type="ECO:0000256" key="5">
    <source>
        <dbReference type="ARBA" id="ARBA00022833"/>
    </source>
</evidence>
<keyword evidence="12" id="KW-1185">Reference proteome</keyword>
<accession>A0A1S8WPK4</accession>
<evidence type="ECO:0000259" key="10">
    <source>
        <dbReference type="PROSITE" id="PS50097"/>
    </source>
</evidence>
<dbReference type="InterPro" id="IPR011333">
    <property type="entry name" value="SKP1/BTB/POZ_sf"/>
</dbReference>
<evidence type="ECO:0000256" key="9">
    <source>
        <dbReference type="ARBA" id="ARBA00023242"/>
    </source>
</evidence>
<reference evidence="11 12" key="1">
    <citation type="submission" date="2015-03" db="EMBL/GenBank/DDBJ databases">
        <title>Draft genome of the nematode, Opisthorchis viverrini.</title>
        <authorList>
            <person name="Mitreva M."/>
        </authorList>
    </citation>
    <scope>NUCLEOTIDE SEQUENCE [LARGE SCALE GENOMIC DNA]</scope>
    <source>
        <strain evidence="11">Khon Kaen</strain>
    </source>
</reference>
<dbReference type="AlphaFoldDB" id="A0A1S8WPK4"/>
<dbReference type="PANTHER" id="PTHR46105:SF5">
    <property type="entry name" value="ZINC FINGER AND BTB DOMAIN-CONTAINING PROTEIN 44 ISOFORM X1"/>
    <property type="match status" value="1"/>
</dbReference>
<evidence type="ECO:0000256" key="4">
    <source>
        <dbReference type="ARBA" id="ARBA00022771"/>
    </source>
</evidence>
<proteinExistence type="predicted"/>
<dbReference type="EMBL" id="KV897460">
    <property type="protein sequence ID" value="OON16450.1"/>
    <property type="molecule type" value="Genomic_DNA"/>
</dbReference>
<keyword evidence="4" id="KW-0863">Zinc-finger</keyword>
<sequence>MNEFTSIGADFLVRKDQKYCDLVVRCGQHQFPAHSNILAASSEYFDKLLSESKSSTVPRVVEIQGVDETVFADLINFIYTGSKCVTDWFKLHS</sequence>
<dbReference type="Pfam" id="PF00651">
    <property type="entry name" value="BTB"/>
    <property type="match status" value="1"/>
</dbReference>
<protein>
    <submittedName>
        <fullName evidence="11">BTB/POZ domain protein</fullName>
    </submittedName>
</protein>
<gene>
    <name evidence="11" type="ORF">X801_07737</name>
</gene>
<evidence type="ECO:0000256" key="6">
    <source>
        <dbReference type="ARBA" id="ARBA00023015"/>
    </source>
</evidence>
<organism evidence="11 12">
    <name type="scientific">Opisthorchis viverrini</name>
    <name type="common">Southeast Asian liver fluke</name>
    <dbReference type="NCBI Taxonomy" id="6198"/>
    <lineage>
        <taxon>Eukaryota</taxon>
        <taxon>Metazoa</taxon>
        <taxon>Spiralia</taxon>
        <taxon>Lophotrochozoa</taxon>
        <taxon>Platyhelminthes</taxon>
        <taxon>Trematoda</taxon>
        <taxon>Digenea</taxon>
        <taxon>Opisthorchiida</taxon>
        <taxon>Opisthorchiata</taxon>
        <taxon>Opisthorchiidae</taxon>
        <taxon>Opisthorchis</taxon>
    </lineage>
</organism>
<keyword evidence="2" id="KW-0479">Metal-binding</keyword>